<name>A0A163CDW7_9FLAO</name>
<protein>
    <submittedName>
        <fullName evidence="1">Uncharacterized protein</fullName>
    </submittedName>
</protein>
<dbReference type="STRING" id="1642818.AWE51_02400"/>
<dbReference type="RefSeq" id="WP_066309814.1">
    <property type="nucleotide sequence ID" value="NZ_LQRT01000002.1"/>
</dbReference>
<proteinExistence type="predicted"/>
<gene>
    <name evidence="1" type="ORF">AWE51_02400</name>
</gene>
<organism evidence="1 2">
    <name type="scientific">Aquimarina aggregata</name>
    <dbReference type="NCBI Taxonomy" id="1642818"/>
    <lineage>
        <taxon>Bacteria</taxon>
        <taxon>Pseudomonadati</taxon>
        <taxon>Bacteroidota</taxon>
        <taxon>Flavobacteriia</taxon>
        <taxon>Flavobacteriales</taxon>
        <taxon>Flavobacteriaceae</taxon>
        <taxon>Aquimarina</taxon>
    </lineage>
</organism>
<dbReference type="AlphaFoldDB" id="A0A163CDW7"/>
<sequence>MLNLNCKIKVFETNDQLIPTDRVYEFGYAYDIQIESSYDNFTDTAVIKIPKKIIVNQLNSTLGFEVLKQLPIGPKIQSIYEYLKQDNYIEIFLGYNGDFKPAFRGYITEVKGDAPVCITCQDMMYLLKKTKMVIDGTSDNEDPQNRISQNPSQTIMPSQIKPILETKLQELGVVYEELKIEDNLSALIIDRKSSVANYLKCLKDQYKIYSFFKLENDCSKLHVTNNPDVFKIEEIQNFTELYKNTPSDEIPIPQALLNKAISILGIRDVLDFFSRDDGFIGIGRFRFFYNIIRDELKVNREQVTAIRMRAEKYFINSNTPIFVELGDPGDGELIETYTLHDNENELPTQDALFQQEEQRVKAELNTFLGFRLAKEKQTGLTGSFETFGEPFMRPTDRIILEDAEDEEKNGVFQVKKVKRSYGTSGYRQIISVGRRVED</sequence>
<evidence type="ECO:0000313" key="2">
    <source>
        <dbReference type="Proteomes" id="UP000076715"/>
    </source>
</evidence>
<comment type="caution">
    <text evidence="1">The sequence shown here is derived from an EMBL/GenBank/DDBJ whole genome shotgun (WGS) entry which is preliminary data.</text>
</comment>
<accession>A0A163CDW7</accession>
<dbReference type="Proteomes" id="UP000076715">
    <property type="component" value="Unassembled WGS sequence"/>
</dbReference>
<evidence type="ECO:0000313" key="1">
    <source>
        <dbReference type="EMBL" id="KZS42311.1"/>
    </source>
</evidence>
<reference evidence="1 2" key="1">
    <citation type="submission" date="2016-01" db="EMBL/GenBank/DDBJ databases">
        <title>The draft genome sequence of Aquimarina sp. RZW4-3-2.</title>
        <authorList>
            <person name="Wang Y."/>
        </authorList>
    </citation>
    <scope>NUCLEOTIDE SEQUENCE [LARGE SCALE GENOMIC DNA]</scope>
    <source>
        <strain evidence="1 2">RZW4-3-2</strain>
    </source>
</reference>
<dbReference type="OrthoDB" id="1065075at2"/>
<keyword evidence="2" id="KW-1185">Reference proteome</keyword>
<dbReference type="EMBL" id="LQRT01000002">
    <property type="protein sequence ID" value="KZS42311.1"/>
    <property type="molecule type" value="Genomic_DNA"/>
</dbReference>